<dbReference type="InterPro" id="IPR036291">
    <property type="entry name" value="NAD(P)-bd_dom_sf"/>
</dbReference>
<keyword evidence="4" id="KW-1185">Reference proteome</keyword>
<accession>A0A7T7KX12</accession>
<dbReference type="EMBL" id="CP066831">
    <property type="protein sequence ID" value="QQM41762.1"/>
    <property type="molecule type" value="Genomic_DNA"/>
</dbReference>
<protein>
    <submittedName>
        <fullName evidence="3">NAD(P)-binding domain-containing protein</fullName>
    </submittedName>
</protein>
<feature type="domain" description="Pyrroline-5-carboxylate reductase catalytic N-terminal" evidence="2">
    <location>
        <begin position="4"/>
        <end position="93"/>
    </location>
</feature>
<dbReference type="Proteomes" id="UP000595636">
    <property type="component" value="Chromosome"/>
</dbReference>
<dbReference type="RefSeq" id="WP_200396738.1">
    <property type="nucleotide sequence ID" value="NZ_CP066831.1"/>
</dbReference>
<evidence type="ECO:0000259" key="2">
    <source>
        <dbReference type="Pfam" id="PF03807"/>
    </source>
</evidence>
<dbReference type="InterPro" id="IPR028939">
    <property type="entry name" value="P5C_Rdtase_cat_N"/>
</dbReference>
<dbReference type="Gene3D" id="3.40.50.720">
    <property type="entry name" value="NAD(P)-binding Rossmann-like Domain"/>
    <property type="match status" value="1"/>
</dbReference>
<dbReference type="SUPFAM" id="SSF51735">
    <property type="entry name" value="NAD(P)-binding Rossmann-fold domains"/>
    <property type="match status" value="1"/>
</dbReference>
<dbReference type="GO" id="GO:0016491">
    <property type="term" value="F:oxidoreductase activity"/>
    <property type="evidence" value="ECO:0007669"/>
    <property type="project" value="UniProtKB-KW"/>
</dbReference>
<sequence length="205" mass="20799">MTIISIIGSGNMATAIGTRAAKHGHTIELMSRDTAKAQALADRIGNGATVGTFGARPAGDIVIVAVLYASAVEVVAHYGDALAGKILVDITNPFNADVSGLVTAPGNSVSEQIAAAAPEGAHVVKAFNSILRGVLAEDRPLDVFFAGDSAEAKARVAAFLESLDMRPLDAGGLEMAHALEWAGILLVGLARNGAGFDIALGAEAL</sequence>
<dbReference type="Pfam" id="PF03807">
    <property type="entry name" value="F420_oxidored"/>
    <property type="match status" value="1"/>
</dbReference>
<name>A0A7T7KX12_9ACTN</name>
<keyword evidence="1" id="KW-0560">Oxidoreductase</keyword>
<evidence type="ECO:0000313" key="3">
    <source>
        <dbReference type="EMBL" id="QQM41762.1"/>
    </source>
</evidence>
<organism evidence="3 4">
    <name type="scientific">Streptomyces liliifuscus</name>
    <dbReference type="NCBI Taxonomy" id="2797636"/>
    <lineage>
        <taxon>Bacteria</taxon>
        <taxon>Bacillati</taxon>
        <taxon>Actinomycetota</taxon>
        <taxon>Actinomycetes</taxon>
        <taxon>Kitasatosporales</taxon>
        <taxon>Streptomycetaceae</taxon>
        <taxon>Streptomyces</taxon>
    </lineage>
</organism>
<dbReference type="PANTHER" id="PTHR14239">
    <property type="entry name" value="DUDULIN-RELATED"/>
    <property type="match status" value="1"/>
</dbReference>
<dbReference type="PANTHER" id="PTHR14239:SF10">
    <property type="entry name" value="REDUCTASE"/>
    <property type="match status" value="1"/>
</dbReference>
<dbReference type="InterPro" id="IPR051267">
    <property type="entry name" value="STEAP_metalloreductase"/>
</dbReference>
<dbReference type="KEGG" id="slf:JEQ17_21465"/>
<evidence type="ECO:0000256" key="1">
    <source>
        <dbReference type="ARBA" id="ARBA00023002"/>
    </source>
</evidence>
<gene>
    <name evidence="3" type="ORF">JEQ17_21465</name>
</gene>
<proteinExistence type="predicted"/>
<dbReference type="AlphaFoldDB" id="A0A7T7KX12"/>
<reference evidence="3 4" key="1">
    <citation type="submission" date="2020-12" db="EMBL/GenBank/DDBJ databases">
        <title>A novel species.</title>
        <authorList>
            <person name="Li K."/>
        </authorList>
    </citation>
    <scope>NUCLEOTIDE SEQUENCE [LARGE SCALE GENOMIC DNA]</scope>
    <source>
        <strain evidence="3 4">ZYC-3</strain>
    </source>
</reference>
<evidence type="ECO:0000313" key="4">
    <source>
        <dbReference type="Proteomes" id="UP000595636"/>
    </source>
</evidence>